<reference evidence="3 6" key="2">
    <citation type="submission" date="2021-01" db="EMBL/GenBank/DDBJ databases">
        <title>Whole genome shotgun sequence of Cellulomonas oligotrophica NBRC 109435.</title>
        <authorList>
            <person name="Komaki H."/>
            <person name="Tamura T."/>
        </authorList>
    </citation>
    <scope>NUCLEOTIDE SEQUENCE [LARGE SCALE GENOMIC DNA]</scope>
    <source>
        <strain evidence="3 6">NBRC 109435</strain>
    </source>
</reference>
<feature type="transmembrane region" description="Helical" evidence="1">
    <location>
        <begin position="110"/>
        <end position="129"/>
    </location>
</feature>
<gene>
    <name evidence="4" type="ORF">BKA21_001703</name>
    <name evidence="3" type="ORF">Col01nite_34930</name>
</gene>
<dbReference type="Proteomes" id="UP000618382">
    <property type="component" value="Unassembled WGS sequence"/>
</dbReference>
<dbReference type="Pfam" id="PF10708">
    <property type="entry name" value="DUF2510"/>
    <property type="match status" value="1"/>
</dbReference>
<accession>A0A7Y9FF31</accession>
<dbReference type="EMBL" id="BONN01000015">
    <property type="protein sequence ID" value="GIG34334.1"/>
    <property type="molecule type" value="Genomic_DNA"/>
</dbReference>
<protein>
    <recommendedName>
        <fullName evidence="2">DUF2510 domain-containing protein</fullName>
    </recommendedName>
</protein>
<feature type="transmembrane region" description="Helical" evidence="1">
    <location>
        <begin position="71"/>
        <end position="98"/>
    </location>
</feature>
<keyword evidence="1" id="KW-0812">Transmembrane</keyword>
<dbReference type="InterPro" id="IPR018929">
    <property type="entry name" value="DUF2510"/>
</dbReference>
<evidence type="ECO:0000259" key="2">
    <source>
        <dbReference type="Pfam" id="PF10708"/>
    </source>
</evidence>
<evidence type="ECO:0000256" key="1">
    <source>
        <dbReference type="SAM" id="Phobius"/>
    </source>
</evidence>
<sequence length="132" mass="13511">MSAPAPGWYPDGVTTGAVRWFDGAAWTAWTAPAPGNGPAAVPSLPAPADETGPRSALHWVVPVGRSWQSVVAGYVALFSVVVWALGPLSLGLGVWAMVRARTGGHGRGRAVFAIVVGVLSSAAGVWALLQMP</sequence>
<evidence type="ECO:0000313" key="5">
    <source>
        <dbReference type="Proteomes" id="UP000577956"/>
    </source>
</evidence>
<keyword evidence="1" id="KW-1133">Transmembrane helix</keyword>
<keyword evidence="6" id="KW-1185">Reference proteome</keyword>
<feature type="domain" description="DUF2510" evidence="2">
    <location>
        <begin position="6"/>
        <end position="38"/>
    </location>
</feature>
<dbReference type="RefSeq" id="WP_140457831.1">
    <property type="nucleotide sequence ID" value="NZ_BAABFI010000002.1"/>
</dbReference>
<reference evidence="4 5" key="1">
    <citation type="submission" date="2020-07" db="EMBL/GenBank/DDBJ databases">
        <title>Sequencing the genomes of 1000 actinobacteria strains.</title>
        <authorList>
            <person name="Klenk H.-P."/>
        </authorList>
    </citation>
    <scope>NUCLEOTIDE SEQUENCE [LARGE SCALE GENOMIC DNA]</scope>
    <source>
        <strain evidence="4 5">DSM 24482</strain>
    </source>
</reference>
<evidence type="ECO:0000313" key="4">
    <source>
        <dbReference type="EMBL" id="NYD86154.1"/>
    </source>
</evidence>
<keyword evidence="1" id="KW-0472">Membrane</keyword>
<proteinExistence type="predicted"/>
<dbReference type="Proteomes" id="UP000577956">
    <property type="component" value="Unassembled WGS sequence"/>
</dbReference>
<dbReference type="AlphaFoldDB" id="A0A7Y9FF31"/>
<organism evidence="4 5">
    <name type="scientific">Cellulomonas oligotrophica</name>
    <dbReference type="NCBI Taxonomy" id="931536"/>
    <lineage>
        <taxon>Bacteria</taxon>
        <taxon>Bacillati</taxon>
        <taxon>Actinomycetota</taxon>
        <taxon>Actinomycetes</taxon>
        <taxon>Micrococcales</taxon>
        <taxon>Cellulomonadaceae</taxon>
        <taxon>Cellulomonas</taxon>
    </lineage>
</organism>
<evidence type="ECO:0000313" key="6">
    <source>
        <dbReference type="Proteomes" id="UP000618382"/>
    </source>
</evidence>
<name>A0A7Y9FF31_9CELL</name>
<dbReference type="EMBL" id="JACCBK010000001">
    <property type="protein sequence ID" value="NYD86154.1"/>
    <property type="molecule type" value="Genomic_DNA"/>
</dbReference>
<comment type="caution">
    <text evidence="4">The sequence shown here is derived from an EMBL/GenBank/DDBJ whole genome shotgun (WGS) entry which is preliminary data.</text>
</comment>
<evidence type="ECO:0000313" key="3">
    <source>
        <dbReference type="EMBL" id="GIG34334.1"/>
    </source>
</evidence>